<reference evidence="1 2" key="1">
    <citation type="submission" date="2016-03" db="EMBL/GenBank/DDBJ databases">
        <title>Acetic acid bacteria sequencing.</title>
        <authorList>
            <person name="Brandt J."/>
            <person name="Jakob F."/>
            <person name="Vogel R.F."/>
        </authorList>
    </citation>
    <scope>NUCLEOTIDE SEQUENCE [LARGE SCALE GENOMIC DNA]</scope>
    <source>
        <strain evidence="1 2">NBRC 101099</strain>
    </source>
</reference>
<keyword evidence="2" id="KW-1185">Reference proteome</keyword>
<dbReference type="STRING" id="320497.A0U93_14390"/>
<protein>
    <submittedName>
        <fullName evidence="1">Uncharacterized protein</fullName>
    </submittedName>
</protein>
<dbReference type="PANTHER" id="PTHR20961">
    <property type="entry name" value="GLYCOSYLTRANSFERASE"/>
    <property type="match status" value="1"/>
</dbReference>
<accession>A0A1U9KSU4</accession>
<dbReference type="Proteomes" id="UP000188604">
    <property type="component" value="Chromosome"/>
</dbReference>
<proteinExistence type="predicted"/>
<dbReference type="GO" id="GO:0016757">
    <property type="term" value="F:glycosyltransferase activity"/>
    <property type="evidence" value="ECO:0007669"/>
    <property type="project" value="InterPro"/>
</dbReference>
<evidence type="ECO:0000313" key="1">
    <source>
        <dbReference type="EMBL" id="AQS88911.1"/>
    </source>
</evidence>
<organism evidence="1 2">
    <name type="scientific">Neoasaia chiangmaiensis</name>
    <dbReference type="NCBI Taxonomy" id="320497"/>
    <lineage>
        <taxon>Bacteria</taxon>
        <taxon>Pseudomonadati</taxon>
        <taxon>Pseudomonadota</taxon>
        <taxon>Alphaproteobacteria</taxon>
        <taxon>Acetobacterales</taxon>
        <taxon>Acetobacteraceae</taxon>
        <taxon>Neoasaia</taxon>
    </lineage>
</organism>
<dbReference type="InterPro" id="IPR049625">
    <property type="entry name" value="Glyco_transf_61_cat"/>
</dbReference>
<dbReference type="AlphaFoldDB" id="A0A1U9KSU4"/>
<dbReference type="EMBL" id="CP014691">
    <property type="protein sequence ID" value="AQS88911.1"/>
    <property type="molecule type" value="Genomic_DNA"/>
</dbReference>
<name>A0A1U9KSU4_9PROT</name>
<dbReference type="Pfam" id="PF04577">
    <property type="entry name" value="Glyco_transf_61"/>
    <property type="match status" value="1"/>
</dbReference>
<dbReference type="KEGG" id="nch:A0U93_14390"/>
<dbReference type="InterPro" id="IPR007657">
    <property type="entry name" value="Glycosyltransferase_61"/>
</dbReference>
<evidence type="ECO:0000313" key="2">
    <source>
        <dbReference type="Proteomes" id="UP000188604"/>
    </source>
</evidence>
<sequence>MVVSQGAAQIGDMRIFMCVTFLFRPERLRYLFETIASAAEWGAQDVSCVIFTEAAEEDRLTTLTRLLAKLQRSSFRIAISSHPDVAKRPRHLPWQHKMAMRNAYENLPEAYTHYLYIEDDLRLTRSNLQYFLDFSENLTPYGLLPGFVRYEFNVREGDIFTTDQQGRQRLSGKTMVRIDGRDFISLDVPYAGMFIVERHMMPQYLESPAADRIESRSLVEWGTPERAAMGLTWTDVPADFPSRMVVPLKPGTTMPDPMCWVHHLPDNYTNDYADTPNFILGKTRMDDIFEDADAIGDERRYISCAEALSQDCPGIELIRELYPSRHYGRPEPLLHAEPDFADAVRRLYQQIDQENPASLLVHLKHAFLLGSVIYLGEGHGLTMLYETYRPNDRGYVTAPLPREIRQMFWIDIPNEADTIHLYVGSAGVGNYGHWLVDDLPRMEAAFALREAYPNRHIRILMDSANEHLDTIKVQSIIRYVRGLTNISLQYLHPFRLYRSRTLFYASPVSNHPLTKSPDALDTLYRRITADLPQDGPRLLFVSRRAPYSRTLLNHDDVERELAAAGFQTCVIDTQSFDEQVSLFANADVIVGCMGAAMTNLAFARPGAKVIFLAPDGWIEPFFWDLAALRGLRYAALYGATEKNDLPPHLRSYWIGIEPLMALLERITEN</sequence>
<gene>
    <name evidence="1" type="ORF">A0U93_14390</name>
</gene>